<sequence>MRALILDGPGDLGRATARELAGMGVEAVLAGRDPIQYEQAVNLRGDLADLYRAAGQVAVVVNVSGVTDPRLAERAAAASAAFVEIGDMVLPAHPRTPVLAGARLIPLLAGVLARDAVAGAVGLGVMEPVQIGVVLGVGDPQSAADLGSTYALLGTYFTDPATGEEVLNFSDAQKLALPDGRWRSFLRVDFPGQQMLTAGLGRPVRTYLATGDRFSTALLQRLTRVRGAAGLPSALHLPGKPGWQVFARAGQSLSWAGGQRQAGYAARIVAIATRRAPTLEPGLHRIQDLLTLSELGDLDGLSSGRSVLGAPQS</sequence>
<name>A0A9X1NKM2_9ACTN</name>
<protein>
    <recommendedName>
        <fullName evidence="3">Saccharopine dehydrogenase</fullName>
    </recommendedName>
</protein>
<comment type="caution">
    <text evidence="1">The sequence shown here is derived from an EMBL/GenBank/DDBJ whole genome shotgun (WGS) entry which is preliminary data.</text>
</comment>
<accession>A0A9X1NKM2</accession>
<dbReference type="SUPFAM" id="SSF51735">
    <property type="entry name" value="NAD(P)-binding Rossmann-fold domains"/>
    <property type="match status" value="1"/>
</dbReference>
<reference evidence="1" key="1">
    <citation type="submission" date="2021-11" db="EMBL/GenBank/DDBJ databases">
        <title>Streptomyces corallinus and Kineosporia corallina sp. nov., two new coral-derived marine actinobacteria.</title>
        <authorList>
            <person name="Buangrab K."/>
            <person name="Sutthacheep M."/>
            <person name="Yeemin T."/>
            <person name="Harunari E."/>
            <person name="Igarashi Y."/>
            <person name="Sripreechasak P."/>
            <person name="Kanchanasin P."/>
            <person name="Tanasupawat S."/>
            <person name="Phongsopitanun W."/>
        </authorList>
    </citation>
    <scope>NUCLEOTIDE SEQUENCE</scope>
    <source>
        <strain evidence="1">JCM 31032</strain>
    </source>
</reference>
<organism evidence="1 2">
    <name type="scientific">Kineosporia babensis</name>
    <dbReference type="NCBI Taxonomy" id="499548"/>
    <lineage>
        <taxon>Bacteria</taxon>
        <taxon>Bacillati</taxon>
        <taxon>Actinomycetota</taxon>
        <taxon>Actinomycetes</taxon>
        <taxon>Kineosporiales</taxon>
        <taxon>Kineosporiaceae</taxon>
        <taxon>Kineosporia</taxon>
    </lineage>
</organism>
<keyword evidence="2" id="KW-1185">Reference proteome</keyword>
<dbReference type="Proteomes" id="UP001138997">
    <property type="component" value="Unassembled WGS sequence"/>
</dbReference>
<gene>
    <name evidence="1" type="ORF">LR394_37950</name>
</gene>
<evidence type="ECO:0000313" key="1">
    <source>
        <dbReference type="EMBL" id="MCD5316697.1"/>
    </source>
</evidence>
<dbReference type="AlphaFoldDB" id="A0A9X1NKM2"/>
<evidence type="ECO:0000313" key="2">
    <source>
        <dbReference type="Proteomes" id="UP001138997"/>
    </source>
</evidence>
<dbReference type="EMBL" id="JAJOMB010000033">
    <property type="protein sequence ID" value="MCD5316697.1"/>
    <property type="molecule type" value="Genomic_DNA"/>
</dbReference>
<dbReference type="InterPro" id="IPR036291">
    <property type="entry name" value="NAD(P)-bd_dom_sf"/>
</dbReference>
<proteinExistence type="predicted"/>
<dbReference type="RefSeq" id="WP_231449548.1">
    <property type="nucleotide sequence ID" value="NZ_JAJOMB010000033.1"/>
</dbReference>
<evidence type="ECO:0008006" key="3">
    <source>
        <dbReference type="Google" id="ProtNLM"/>
    </source>
</evidence>